<evidence type="ECO:0000313" key="5">
    <source>
        <dbReference type="Proteomes" id="UP000045706"/>
    </source>
</evidence>
<feature type="compositionally biased region" description="Basic and acidic residues" evidence="1">
    <location>
        <begin position="40"/>
        <end position="52"/>
    </location>
</feature>
<protein>
    <submittedName>
        <fullName evidence="3">Uncharacterized protein</fullName>
    </submittedName>
</protein>
<evidence type="ECO:0000313" key="2">
    <source>
        <dbReference type="EMBL" id="CRK37808.1"/>
    </source>
</evidence>
<evidence type="ECO:0000313" key="4">
    <source>
        <dbReference type="Proteomes" id="UP000044602"/>
    </source>
</evidence>
<proteinExistence type="predicted"/>
<dbReference type="Proteomes" id="UP000045706">
    <property type="component" value="Unassembled WGS sequence"/>
</dbReference>
<accession>A0A0G4NRR3</accession>
<reference evidence="4 5" key="1">
    <citation type="submission" date="2015-05" db="EMBL/GenBank/DDBJ databases">
        <authorList>
            <person name="Fogelqvist Johan"/>
        </authorList>
    </citation>
    <scope>NUCLEOTIDE SEQUENCE [LARGE SCALE GENOMIC DNA]</scope>
    <source>
        <strain evidence="2">VL1</strain>
        <strain evidence="3">VL2</strain>
    </source>
</reference>
<feature type="region of interest" description="Disordered" evidence="1">
    <location>
        <begin position="60"/>
        <end position="94"/>
    </location>
</feature>
<name>A0A0G4NRR3_VERLO</name>
<evidence type="ECO:0000313" key="3">
    <source>
        <dbReference type="EMBL" id="CRK49140.1"/>
    </source>
</evidence>
<evidence type="ECO:0000256" key="1">
    <source>
        <dbReference type="SAM" id="MobiDB-lite"/>
    </source>
</evidence>
<organism evidence="3 5">
    <name type="scientific">Verticillium longisporum</name>
    <name type="common">Verticillium dahliae var. longisporum</name>
    <dbReference type="NCBI Taxonomy" id="100787"/>
    <lineage>
        <taxon>Eukaryota</taxon>
        <taxon>Fungi</taxon>
        <taxon>Dikarya</taxon>
        <taxon>Ascomycota</taxon>
        <taxon>Pezizomycotina</taxon>
        <taxon>Sordariomycetes</taxon>
        <taxon>Hypocreomycetidae</taxon>
        <taxon>Glomerellales</taxon>
        <taxon>Plectosphaerellaceae</taxon>
        <taxon>Verticillium</taxon>
    </lineage>
</organism>
<keyword evidence="4" id="KW-1185">Reference proteome</keyword>
<feature type="non-terminal residue" evidence="3">
    <location>
        <position position="94"/>
    </location>
</feature>
<gene>
    <name evidence="2" type="ORF">BN1708_020360</name>
    <name evidence="3" type="ORF">BN1723_020745</name>
</gene>
<dbReference type="EMBL" id="CVQI01038360">
    <property type="protein sequence ID" value="CRK49140.1"/>
    <property type="molecule type" value="Genomic_DNA"/>
</dbReference>
<feature type="region of interest" description="Disordered" evidence="1">
    <location>
        <begin position="1"/>
        <end position="27"/>
    </location>
</feature>
<dbReference type="EMBL" id="CVQH01024976">
    <property type="protein sequence ID" value="CRK37808.1"/>
    <property type="molecule type" value="Genomic_DNA"/>
</dbReference>
<feature type="non-terminal residue" evidence="3">
    <location>
        <position position="1"/>
    </location>
</feature>
<sequence>GCHSRVAGQEHAGRHGQGEGSLLPRQVSRVARLLPGGARQDARSRRSRPENRHWRLLLAAGLQGRREKRLGALPRDQPGPQGRQHPARPLLPRR</sequence>
<feature type="region of interest" description="Disordered" evidence="1">
    <location>
        <begin position="33"/>
        <end position="52"/>
    </location>
</feature>
<dbReference type="AlphaFoldDB" id="A0A0G4NRR3"/>
<dbReference type="Proteomes" id="UP000044602">
    <property type="component" value="Unassembled WGS sequence"/>
</dbReference>